<feature type="region of interest" description="Disordered" evidence="5">
    <location>
        <begin position="147"/>
        <end position="249"/>
    </location>
</feature>
<dbReference type="CDD" id="cd09329">
    <property type="entry name" value="LIM3_abLIM"/>
    <property type="match status" value="1"/>
</dbReference>
<evidence type="ECO:0000256" key="4">
    <source>
        <dbReference type="PROSITE-ProRule" id="PRU00125"/>
    </source>
</evidence>
<feature type="compositionally biased region" description="Low complexity" evidence="5">
    <location>
        <begin position="271"/>
        <end position="284"/>
    </location>
</feature>
<dbReference type="EMBL" id="CATNWA010014552">
    <property type="protein sequence ID" value="CAI9573242.1"/>
    <property type="molecule type" value="Genomic_DNA"/>
</dbReference>
<dbReference type="PROSITE" id="PS50023">
    <property type="entry name" value="LIM_DOMAIN_2"/>
    <property type="match status" value="1"/>
</dbReference>
<keyword evidence="3 4" id="KW-0440">LIM domain</keyword>
<keyword evidence="2 4" id="KW-0862">Zinc</keyword>
<dbReference type="Proteomes" id="UP001162483">
    <property type="component" value="Unassembled WGS sequence"/>
</dbReference>
<dbReference type="Pfam" id="PF16182">
    <property type="entry name" value="AbLIM_anchor"/>
    <property type="match status" value="2"/>
</dbReference>
<dbReference type="InterPro" id="IPR051618">
    <property type="entry name" value="Actin-binding_LIM"/>
</dbReference>
<gene>
    <name evidence="7" type="ORF">SPARVUS_LOCUS7609619</name>
</gene>
<keyword evidence="1 4" id="KW-0479">Metal-binding</keyword>
<reference evidence="7" key="1">
    <citation type="submission" date="2023-05" db="EMBL/GenBank/DDBJ databases">
        <authorList>
            <person name="Stuckert A."/>
        </authorList>
    </citation>
    <scope>NUCLEOTIDE SEQUENCE</scope>
</reference>
<dbReference type="Gene3D" id="2.10.110.10">
    <property type="entry name" value="Cysteine Rich Protein"/>
    <property type="match status" value="2"/>
</dbReference>
<feature type="domain" description="LIM zinc-binding" evidence="6">
    <location>
        <begin position="28"/>
        <end position="87"/>
    </location>
</feature>
<evidence type="ECO:0000313" key="7">
    <source>
        <dbReference type="EMBL" id="CAI9573242.1"/>
    </source>
</evidence>
<dbReference type="PANTHER" id="PTHR24213">
    <property type="entry name" value="ACTIN-BINDING LIM PROTEIN"/>
    <property type="match status" value="1"/>
</dbReference>
<comment type="caution">
    <text evidence="7">The sequence shown here is derived from an EMBL/GenBank/DDBJ whole genome shotgun (WGS) entry which is preliminary data.</text>
</comment>
<sequence>FNGKECICQKCTISPTVSNSNLSIQSLRNCGGCGLEIKNGQSLVALEKHWHLDCFKCKTCGVHLKAEYISKDGIPYCEMDYHAKFGIKCDHCEKFITGRVLEAGEKHYHPTCARCVRCNQMFAEGEEMYLQGNSIWHPICRQAAKTEERNKETRTSSESIISVPASSTSGSPSRVIYSPQLLSSTPTEGDLDDRSLKQYRASSPSSTGSVGYGRYTPTSHSPQHYSRPVGTEPFGTSSCTSLSQHTSPTSTFRHHYIPFFKGSESGRSTPSLSMCSDTKSTSSSYQQAPRHFHVPDTGSKDNIYRKAPIYKQHASRRSVGEELNMDPETRKAKTSWLILKGDVDVSSTDADTRSLCLSSGTYRGSSQRNAGDPSYSGLPYSKSASLPGYGKNGLNRATNFGQYVDDDASWGMKVS</sequence>
<feature type="compositionally biased region" description="Polar residues" evidence="5">
    <location>
        <begin position="200"/>
        <end position="209"/>
    </location>
</feature>
<organism evidence="7 8">
    <name type="scientific">Staurois parvus</name>
    <dbReference type="NCBI Taxonomy" id="386267"/>
    <lineage>
        <taxon>Eukaryota</taxon>
        <taxon>Metazoa</taxon>
        <taxon>Chordata</taxon>
        <taxon>Craniata</taxon>
        <taxon>Vertebrata</taxon>
        <taxon>Euteleostomi</taxon>
        <taxon>Amphibia</taxon>
        <taxon>Batrachia</taxon>
        <taxon>Anura</taxon>
        <taxon>Neobatrachia</taxon>
        <taxon>Ranoidea</taxon>
        <taxon>Ranidae</taxon>
        <taxon>Staurois</taxon>
    </lineage>
</organism>
<feature type="non-terminal residue" evidence="7">
    <location>
        <position position="1"/>
    </location>
</feature>
<feature type="region of interest" description="Disordered" evidence="5">
    <location>
        <begin position="263"/>
        <end position="300"/>
    </location>
</feature>
<evidence type="ECO:0000313" key="8">
    <source>
        <dbReference type="Proteomes" id="UP001162483"/>
    </source>
</evidence>
<evidence type="ECO:0000256" key="5">
    <source>
        <dbReference type="SAM" id="MobiDB-lite"/>
    </source>
</evidence>
<dbReference type="SMART" id="SM00132">
    <property type="entry name" value="LIM"/>
    <property type="match status" value="2"/>
</dbReference>
<dbReference type="CDD" id="cd09330">
    <property type="entry name" value="LIM4_abLIM"/>
    <property type="match status" value="1"/>
</dbReference>
<dbReference type="InterPro" id="IPR032402">
    <property type="entry name" value="AbLIM_anchor"/>
</dbReference>
<name>A0ABN9DPW3_9NEOB</name>
<evidence type="ECO:0000259" key="6">
    <source>
        <dbReference type="PROSITE" id="PS50023"/>
    </source>
</evidence>
<dbReference type="InterPro" id="IPR001781">
    <property type="entry name" value="Znf_LIM"/>
</dbReference>
<feature type="compositionally biased region" description="Polar residues" evidence="5">
    <location>
        <begin position="234"/>
        <end position="249"/>
    </location>
</feature>
<accession>A0ABN9DPW3</accession>
<dbReference type="SUPFAM" id="SSF57716">
    <property type="entry name" value="Glucocorticoid receptor-like (DNA-binding domain)"/>
    <property type="match status" value="3"/>
</dbReference>
<protein>
    <recommendedName>
        <fullName evidence="6">LIM zinc-binding domain-containing protein</fullName>
    </recommendedName>
</protein>
<dbReference type="Pfam" id="PF00412">
    <property type="entry name" value="LIM"/>
    <property type="match status" value="2"/>
</dbReference>
<evidence type="ECO:0000256" key="1">
    <source>
        <dbReference type="ARBA" id="ARBA00022723"/>
    </source>
</evidence>
<evidence type="ECO:0000256" key="2">
    <source>
        <dbReference type="ARBA" id="ARBA00022833"/>
    </source>
</evidence>
<feature type="compositionally biased region" description="Low complexity" evidence="5">
    <location>
        <begin position="156"/>
        <end position="173"/>
    </location>
</feature>
<keyword evidence="8" id="KW-1185">Reference proteome</keyword>
<proteinExistence type="predicted"/>
<dbReference type="PANTHER" id="PTHR24213:SF6">
    <property type="entry name" value="ACTIN-BINDING LIM PROTEIN 2"/>
    <property type="match status" value="1"/>
</dbReference>
<dbReference type="PROSITE" id="PS00478">
    <property type="entry name" value="LIM_DOMAIN_1"/>
    <property type="match status" value="2"/>
</dbReference>
<evidence type="ECO:0000256" key="3">
    <source>
        <dbReference type="ARBA" id="ARBA00023038"/>
    </source>
</evidence>